<keyword evidence="1" id="KW-1133">Transmembrane helix</keyword>
<reference evidence="4" key="1">
    <citation type="submission" date="2017-08" db="EMBL/GenBank/DDBJ databases">
        <title>A dynamic microbial community with high functional redundancy inhabits the cold, oxic subseafloor aquifer.</title>
        <authorList>
            <person name="Tully B.J."/>
            <person name="Wheat C.G."/>
            <person name="Glazer B.T."/>
            <person name="Huber J.A."/>
        </authorList>
    </citation>
    <scope>NUCLEOTIDE SEQUENCE [LARGE SCALE GENOMIC DNA]</scope>
</reference>
<evidence type="ECO:0000313" key="3">
    <source>
        <dbReference type="EMBL" id="PCI76229.1"/>
    </source>
</evidence>
<gene>
    <name evidence="3" type="ORF">COB20_11070</name>
</gene>
<name>A0A2A4X2C0_9GAMM</name>
<protein>
    <submittedName>
        <fullName evidence="3">DUF58 domain-containing protein</fullName>
    </submittedName>
</protein>
<dbReference type="Proteomes" id="UP000218767">
    <property type="component" value="Unassembled WGS sequence"/>
</dbReference>
<organism evidence="3 4">
    <name type="scientific">SAR86 cluster bacterium</name>
    <dbReference type="NCBI Taxonomy" id="2030880"/>
    <lineage>
        <taxon>Bacteria</taxon>
        <taxon>Pseudomonadati</taxon>
        <taxon>Pseudomonadota</taxon>
        <taxon>Gammaproteobacteria</taxon>
        <taxon>SAR86 cluster</taxon>
    </lineage>
</organism>
<feature type="domain" description="DUF58" evidence="2">
    <location>
        <begin position="237"/>
        <end position="333"/>
    </location>
</feature>
<dbReference type="Pfam" id="PF01882">
    <property type="entry name" value="DUF58"/>
    <property type="match status" value="1"/>
</dbReference>
<proteinExistence type="predicted"/>
<dbReference type="PANTHER" id="PTHR34351:SF1">
    <property type="entry name" value="SLR1927 PROTEIN"/>
    <property type="match status" value="1"/>
</dbReference>
<dbReference type="AlphaFoldDB" id="A0A2A4X2C0"/>
<feature type="transmembrane region" description="Helical" evidence="1">
    <location>
        <begin position="42"/>
        <end position="65"/>
    </location>
</feature>
<dbReference type="EMBL" id="NVUL01000060">
    <property type="protein sequence ID" value="PCI76229.1"/>
    <property type="molecule type" value="Genomic_DNA"/>
</dbReference>
<sequence>MITPRVTAMAFSLREALTKNYQRWIAKNNPPRDQITLNRKNIFIVPTRNGLLFIFTSGLVFIAAINYAVSLAFALAFLMVSIFILSILHSFNNLNQLTLSSSSTQDVFCAEEACFRVQLSRSPKRRHESLELNFPNSSASPTMNSTTSYTDLAARDTEEVGVFTLATKRGEFKAPRLRVLTRFPLGLCRAWSVVDLNLHCLVYPRPVPFSMNQFDSGASGGSDTAISREGSEDFYGLRDYVPGDSLRQVAWKSVARGQGMQLKQFVDYVDNKIWLDWDMFYGFNVEERLSRLCYCVIQLSKTGNVYGMRIPGGEYPPATGPDHRKKLLRALARFGAE</sequence>
<evidence type="ECO:0000256" key="1">
    <source>
        <dbReference type="SAM" id="Phobius"/>
    </source>
</evidence>
<accession>A0A2A4X2C0</accession>
<evidence type="ECO:0000259" key="2">
    <source>
        <dbReference type="Pfam" id="PF01882"/>
    </source>
</evidence>
<dbReference type="InterPro" id="IPR002881">
    <property type="entry name" value="DUF58"/>
</dbReference>
<keyword evidence="1" id="KW-0472">Membrane</keyword>
<dbReference type="PANTHER" id="PTHR34351">
    <property type="entry name" value="SLR1927 PROTEIN-RELATED"/>
    <property type="match status" value="1"/>
</dbReference>
<feature type="transmembrane region" description="Helical" evidence="1">
    <location>
        <begin position="71"/>
        <end position="91"/>
    </location>
</feature>
<comment type="caution">
    <text evidence="3">The sequence shown here is derived from an EMBL/GenBank/DDBJ whole genome shotgun (WGS) entry which is preliminary data.</text>
</comment>
<evidence type="ECO:0000313" key="4">
    <source>
        <dbReference type="Proteomes" id="UP000218767"/>
    </source>
</evidence>
<keyword evidence="1" id="KW-0812">Transmembrane</keyword>